<evidence type="ECO:0000313" key="8">
    <source>
        <dbReference type="Proteomes" id="UP000632339"/>
    </source>
</evidence>
<evidence type="ECO:0000256" key="1">
    <source>
        <dbReference type="ARBA" id="ARBA00001946"/>
    </source>
</evidence>
<comment type="similarity">
    <text evidence="2">Belongs to the Nudix hydrolase family.</text>
</comment>
<sequence length="132" mass="14701">MTMIDKLALVYIENRKILAARSRGRDVYYVPGGKREAGESDEQALVREVLEELSVLLNPDALQFYGEFRAQAHGQPEGVLVRLRCYATAERGEVSAAAEIEEVAWLSYADRPKVSLATQLLFDDLAEKGLIS</sequence>
<dbReference type="SUPFAM" id="SSF55811">
    <property type="entry name" value="Nudix"/>
    <property type="match status" value="1"/>
</dbReference>
<dbReference type="InterPro" id="IPR000086">
    <property type="entry name" value="NUDIX_hydrolase_dom"/>
</dbReference>
<dbReference type="CDD" id="cd04690">
    <property type="entry name" value="NUDIX_Hydrolase"/>
    <property type="match status" value="1"/>
</dbReference>
<gene>
    <name evidence="7" type="ORF">GCM10010967_25370</name>
</gene>
<evidence type="ECO:0000256" key="4">
    <source>
        <dbReference type="ARBA" id="ARBA00022801"/>
    </source>
</evidence>
<evidence type="ECO:0000256" key="5">
    <source>
        <dbReference type="ARBA" id="ARBA00022842"/>
    </source>
</evidence>
<comment type="cofactor">
    <cofactor evidence="1">
        <name>Mg(2+)</name>
        <dbReference type="ChEBI" id="CHEBI:18420"/>
    </cofactor>
</comment>
<feature type="domain" description="Nudix hydrolase" evidence="6">
    <location>
        <begin position="1"/>
        <end position="132"/>
    </location>
</feature>
<dbReference type="Proteomes" id="UP000632339">
    <property type="component" value="Unassembled WGS sequence"/>
</dbReference>
<dbReference type="PANTHER" id="PTHR43758">
    <property type="entry name" value="7,8-DIHYDRO-8-OXOGUANINE TRIPHOSPHATASE"/>
    <property type="match status" value="1"/>
</dbReference>
<keyword evidence="4" id="KW-0378">Hydrolase</keyword>
<protein>
    <submittedName>
        <fullName evidence="7">DNA mismatch repair protein MutT</fullName>
    </submittedName>
</protein>
<accession>A0ABQ2HTN3</accession>
<keyword evidence="3" id="KW-0479">Metal-binding</keyword>
<evidence type="ECO:0000256" key="3">
    <source>
        <dbReference type="ARBA" id="ARBA00022723"/>
    </source>
</evidence>
<dbReference type="Pfam" id="PF00293">
    <property type="entry name" value="NUDIX"/>
    <property type="match status" value="1"/>
</dbReference>
<dbReference type="PANTHER" id="PTHR43758:SF2">
    <property type="entry name" value="OXIDIZED PURINE NUCLEOSIDE TRIPHOSPHATE HYDROLASE"/>
    <property type="match status" value="1"/>
</dbReference>
<evidence type="ECO:0000313" key="7">
    <source>
        <dbReference type="EMBL" id="GGM91283.1"/>
    </source>
</evidence>
<keyword evidence="8" id="KW-1185">Reference proteome</keyword>
<dbReference type="InterPro" id="IPR015797">
    <property type="entry name" value="NUDIX_hydrolase-like_dom_sf"/>
</dbReference>
<keyword evidence="5" id="KW-0460">Magnesium</keyword>
<evidence type="ECO:0000259" key="6">
    <source>
        <dbReference type="PROSITE" id="PS51462"/>
    </source>
</evidence>
<dbReference type="EMBL" id="BMLI01000001">
    <property type="protein sequence ID" value="GGM91283.1"/>
    <property type="molecule type" value="Genomic_DNA"/>
</dbReference>
<dbReference type="PROSITE" id="PS51462">
    <property type="entry name" value="NUDIX"/>
    <property type="match status" value="1"/>
</dbReference>
<reference evidence="8" key="1">
    <citation type="journal article" date="2019" name="Int. J. Syst. Evol. Microbiol.">
        <title>The Global Catalogue of Microorganisms (GCM) 10K type strain sequencing project: providing services to taxonomists for standard genome sequencing and annotation.</title>
        <authorList>
            <consortium name="The Broad Institute Genomics Platform"/>
            <consortium name="The Broad Institute Genome Sequencing Center for Infectious Disease"/>
            <person name="Wu L."/>
            <person name="Ma J."/>
        </authorList>
    </citation>
    <scope>NUCLEOTIDE SEQUENCE [LARGE SCALE GENOMIC DNA]</scope>
    <source>
        <strain evidence="8">CGMCC 1.6375</strain>
    </source>
</reference>
<evidence type="ECO:0000256" key="2">
    <source>
        <dbReference type="ARBA" id="ARBA00005582"/>
    </source>
</evidence>
<comment type="caution">
    <text evidence="7">The sequence shown here is derived from an EMBL/GenBank/DDBJ whole genome shotgun (WGS) entry which is preliminary data.</text>
</comment>
<name>A0ABQ2HTN3_9BACT</name>
<dbReference type="Gene3D" id="3.90.79.10">
    <property type="entry name" value="Nucleoside Triphosphate Pyrophosphohydrolase"/>
    <property type="match status" value="1"/>
</dbReference>
<organism evidence="7 8">
    <name type="scientific">Dyadobacter beijingensis</name>
    <dbReference type="NCBI Taxonomy" id="365489"/>
    <lineage>
        <taxon>Bacteria</taxon>
        <taxon>Pseudomonadati</taxon>
        <taxon>Bacteroidota</taxon>
        <taxon>Cytophagia</taxon>
        <taxon>Cytophagales</taxon>
        <taxon>Spirosomataceae</taxon>
        <taxon>Dyadobacter</taxon>
    </lineage>
</organism>
<proteinExistence type="inferred from homology"/>